<feature type="region of interest" description="Disordered" evidence="1">
    <location>
        <begin position="28"/>
        <end position="56"/>
    </location>
</feature>
<proteinExistence type="predicted"/>
<comment type="caution">
    <text evidence="2">The sequence shown here is derived from an EMBL/GenBank/DDBJ whole genome shotgun (WGS) entry which is preliminary data.</text>
</comment>
<keyword evidence="3" id="KW-1185">Reference proteome</keyword>
<protein>
    <submittedName>
        <fullName evidence="2">Uncharacterized protein</fullName>
    </submittedName>
</protein>
<evidence type="ECO:0000313" key="2">
    <source>
        <dbReference type="EMBL" id="MFC4294437.1"/>
    </source>
</evidence>
<name>A0ABV8RM21_9SPHN</name>
<organism evidence="2 3">
    <name type="scientific">Novosphingobium tardum</name>
    <dbReference type="NCBI Taxonomy" id="1538021"/>
    <lineage>
        <taxon>Bacteria</taxon>
        <taxon>Pseudomonadati</taxon>
        <taxon>Pseudomonadota</taxon>
        <taxon>Alphaproteobacteria</taxon>
        <taxon>Sphingomonadales</taxon>
        <taxon>Sphingomonadaceae</taxon>
        <taxon>Novosphingobium</taxon>
    </lineage>
</organism>
<dbReference type="EMBL" id="JBHSDR010000003">
    <property type="protein sequence ID" value="MFC4294437.1"/>
    <property type="molecule type" value="Genomic_DNA"/>
</dbReference>
<dbReference type="Proteomes" id="UP001595828">
    <property type="component" value="Unassembled WGS sequence"/>
</dbReference>
<sequence>MIDNFALGLTHFLLAVAVWRLLGRADLDREPDAEPAPPKGFSARRPRRTGAGAPHA</sequence>
<reference evidence="3" key="1">
    <citation type="journal article" date="2019" name="Int. J. Syst. Evol. Microbiol.">
        <title>The Global Catalogue of Microorganisms (GCM) 10K type strain sequencing project: providing services to taxonomists for standard genome sequencing and annotation.</title>
        <authorList>
            <consortium name="The Broad Institute Genomics Platform"/>
            <consortium name="The Broad Institute Genome Sequencing Center for Infectious Disease"/>
            <person name="Wu L."/>
            <person name="Ma J."/>
        </authorList>
    </citation>
    <scope>NUCLEOTIDE SEQUENCE [LARGE SCALE GENOMIC DNA]</scope>
    <source>
        <strain evidence="3">CGMCC 1.12989</strain>
    </source>
</reference>
<accession>A0ABV8RM21</accession>
<evidence type="ECO:0000256" key="1">
    <source>
        <dbReference type="SAM" id="MobiDB-lite"/>
    </source>
</evidence>
<dbReference type="RefSeq" id="WP_379537887.1">
    <property type="nucleotide sequence ID" value="NZ_JBHSDR010000003.1"/>
</dbReference>
<evidence type="ECO:0000313" key="3">
    <source>
        <dbReference type="Proteomes" id="UP001595828"/>
    </source>
</evidence>
<gene>
    <name evidence="2" type="ORF">ACFO0A_05115</name>
</gene>